<keyword evidence="4" id="KW-0804">Transcription</keyword>
<dbReference type="InterPro" id="IPR050815">
    <property type="entry name" value="TF_fung"/>
</dbReference>
<keyword evidence="2" id="KW-0479">Metal-binding</keyword>
<keyword evidence="9" id="KW-1185">Reference proteome</keyword>
<dbReference type="GO" id="GO:0005634">
    <property type="term" value="C:nucleus"/>
    <property type="evidence" value="ECO:0007669"/>
    <property type="project" value="UniProtKB-SubCell"/>
</dbReference>
<dbReference type="InterPro" id="IPR007219">
    <property type="entry name" value="XnlR_reg_dom"/>
</dbReference>
<proteinExistence type="predicted"/>
<name>A0A9P8XUH7_9PEZI</name>
<protein>
    <submittedName>
        <fullName evidence="8">Fungal-specific transcription factor domain-containing protein</fullName>
    </submittedName>
</protein>
<sequence length="653" mass="72009">MAGTTNPSAPTRRTPQACTTCRRRKTKCDGSRPRCRYCKAKGVLCSWPYPTPSIDGPDEFVATSPSAPAPGAVYAAATPASSNIVVATSPELPARRALDRCFSLFYERHLCSDFCSFLYRPGFEENYSQHQFLVLAIVALCARYLTPQEAQRDFGLASGEDILARYVPMARAMARQSSDQPSVSNTQGHLVLALAELLSNSGSRHWMYAGTAIRMGQAMRLNKEYHQRHGLRERECRRRTFWACMQLDQLLAFLLSKPRTIPAMSFGIALPSTDASLAYREETQGVVEMLEARIRDGTSRPSDLGLAPFWLRTARLWSDMAELDIFHRRLRDGLPPTDPRSEFARRTAAVNQWATALPEGLLWSAENLASFEGLGHGQGPTFVAMHLLLRSALCVAHQCYLPQLDGSSILLDAVDAAGWSLLHREATLVATCVANALAVGDMLSLLLAQGHHHHNRHLLQSVWVAMAVLAAANPLLWVQYARDPEYADSDTVRHAEQSFDAICSTVEAWTDTWSAARQWLASLRMMRLTYRAAYFGLVPDEPTASPETGESGMNADDGEDRRQDDDDAAADDESDYRPGPGDGFLIDFGVPHLCASIRMIATDPMAKHETLHSVWASLAGGWSYSGLVEQSTDAGVLGQVEPPAMDLGHQLWQ</sequence>
<dbReference type="Pfam" id="PF04082">
    <property type="entry name" value="Fungal_trans"/>
    <property type="match status" value="1"/>
</dbReference>
<dbReference type="Proteomes" id="UP000756346">
    <property type="component" value="Unassembled WGS sequence"/>
</dbReference>
<evidence type="ECO:0000256" key="3">
    <source>
        <dbReference type="ARBA" id="ARBA00023015"/>
    </source>
</evidence>
<comment type="caution">
    <text evidence="8">The sequence shown here is derived from an EMBL/GenBank/DDBJ whole genome shotgun (WGS) entry which is preliminary data.</text>
</comment>
<evidence type="ECO:0000313" key="9">
    <source>
        <dbReference type="Proteomes" id="UP000756346"/>
    </source>
</evidence>
<evidence type="ECO:0000256" key="6">
    <source>
        <dbReference type="SAM" id="MobiDB-lite"/>
    </source>
</evidence>
<comment type="subcellular location">
    <subcellularLocation>
        <location evidence="1">Nucleus</location>
    </subcellularLocation>
</comment>
<dbReference type="PANTHER" id="PTHR47338">
    <property type="entry name" value="ZN(II)2CYS6 TRANSCRIPTION FACTOR (EUROFUNG)-RELATED"/>
    <property type="match status" value="1"/>
</dbReference>
<dbReference type="SMART" id="SM00066">
    <property type="entry name" value="GAL4"/>
    <property type="match status" value="1"/>
</dbReference>
<dbReference type="PANTHER" id="PTHR47338:SF7">
    <property type="entry name" value="ZN(II)2CYS6 TRANSCRIPTION FACTOR (EUROFUNG)"/>
    <property type="match status" value="1"/>
</dbReference>
<dbReference type="GO" id="GO:0000981">
    <property type="term" value="F:DNA-binding transcription factor activity, RNA polymerase II-specific"/>
    <property type="evidence" value="ECO:0007669"/>
    <property type="project" value="InterPro"/>
</dbReference>
<feature type="domain" description="Zn(2)-C6 fungal-type" evidence="7">
    <location>
        <begin position="17"/>
        <end position="47"/>
    </location>
</feature>
<dbReference type="PROSITE" id="PS50048">
    <property type="entry name" value="ZN2_CY6_FUNGAL_2"/>
    <property type="match status" value="1"/>
</dbReference>
<evidence type="ECO:0000256" key="2">
    <source>
        <dbReference type="ARBA" id="ARBA00022723"/>
    </source>
</evidence>
<accession>A0A9P8XUH7</accession>
<evidence type="ECO:0000256" key="4">
    <source>
        <dbReference type="ARBA" id="ARBA00023163"/>
    </source>
</evidence>
<dbReference type="OrthoDB" id="10261408at2759"/>
<dbReference type="CDD" id="cd00067">
    <property type="entry name" value="GAL4"/>
    <property type="match status" value="1"/>
</dbReference>
<dbReference type="GO" id="GO:0006351">
    <property type="term" value="P:DNA-templated transcription"/>
    <property type="evidence" value="ECO:0007669"/>
    <property type="project" value="InterPro"/>
</dbReference>
<dbReference type="InterPro" id="IPR036864">
    <property type="entry name" value="Zn2-C6_fun-type_DNA-bd_sf"/>
</dbReference>
<dbReference type="InterPro" id="IPR001138">
    <property type="entry name" value="Zn2Cys6_DnaBD"/>
</dbReference>
<evidence type="ECO:0000313" key="8">
    <source>
        <dbReference type="EMBL" id="KAH7014554.1"/>
    </source>
</evidence>
<dbReference type="GO" id="GO:0003677">
    <property type="term" value="F:DNA binding"/>
    <property type="evidence" value="ECO:0007669"/>
    <property type="project" value="InterPro"/>
</dbReference>
<dbReference type="Pfam" id="PF00172">
    <property type="entry name" value="Zn_clus"/>
    <property type="match status" value="1"/>
</dbReference>
<reference evidence="8" key="1">
    <citation type="journal article" date="2021" name="Nat. Commun.">
        <title>Genetic determinants of endophytism in the Arabidopsis root mycobiome.</title>
        <authorList>
            <person name="Mesny F."/>
            <person name="Miyauchi S."/>
            <person name="Thiergart T."/>
            <person name="Pickel B."/>
            <person name="Atanasova L."/>
            <person name="Karlsson M."/>
            <person name="Huettel B."/>
            <person name="Barry K.W."/>
            <person name="Haridas S."/>
            <person name="Chen C."/>
            <person name="Bauer D."/>
            <person name="Andreopoulos W."/>
            <person name="Pangilinan J."/>
            <person name="LaButti K."/>
            <person name="Riley R."/>
            <person name="Lipzen A."/>
            <person name="Clum A."/>
            <person name="Drula E."/>
            <person name="Henrissat B."/>
            <person name="Kohler A."/>
            <person name="Grigoriev I.V."/>
            <person name="Martin F.M."/>
            <person name="Hacquard S."/>
        </authorList>
    </citation>
    <scope>NUCLEOTIDE SEQUENCE</scope>
    <source>
        <strain evidence="8">MPI-CAGE-CH-0230</strain>
    </source>
</reference>
<dbReference type="Gene3D" id="4.10.240.10">
    <property type="entry name" value="Zn(2)-C6 fungal-type DNA-binding domain"/>
    <property type="match status" value="1"/>
</dbReference>
<dbReference type="AlphaFoldDB" id="A0A9P8XUH7"/>
<evidence type="ECO:0000256" key="5">
    <source>
        <dbReference type="ARBA" id="ARBA00023242"/>
    </source>
</evidence>
<dbReference type="RefSeq" id="XP_046005521.1">
    <property type="nucleotide sequence ID" value="XM_046159785.1"/>
</dbReference>
<keyword evidence="5" id="KW-0539">Nucleus</keyword>
<evidence type="ECO:0000256" key="1">
    <source>
        <dbReference type="ARBA" id="ARBA00004123"/>
    </source>
</evidence>
<keyword evidence="3" id="KW-0805">Transcription regulation</keyword>
<dbReference type="SMART" id="SM00906">
    <property type="entry name" value="Fungal_trans"/>
    <property type="match status" value="1"/>
</dbReference>
<dbReference type="CDD" id="cd12148">
    <property type="entry name" value="fungal_TF_MHR"/>
    <property type="match status" value="1"/>
</dbReference>
<feature type="region of interest" description="Disordered" evidence="6">
    <location>
        <begin position="541"/>
        <end position="581"/>
    </location>
</feature>
<dbReference type="GO" id="GO:0008270">
    <property type="term" value="F:zinc ion binding"/>
    <property type="evidence" value="ECO:0007669"/>
    <property type="project" value="InterPro"/>
</dbReference>
<dbReference type="EMBL" id="JAGTJQ010000013">
    <property type="protein sequence ID" value="KAH7014554.1"/>
    <property type="molecule type" value="Genomic_DNA"/>
</dbReference>
<dbReference type="SUPFAM" id="SSF57701">
    <property type="entry name" value="Zn2/Cys6 DNA-binding domain"/>
    <property type="match status" value="1"/>
</dbReference>
<organism evidence="8 9">
    <name type="scientific">Microdochium trichocladiopsis</name>
    <dbReference type="NCBI Taxonomy" id="1682393"/>
    <lineage>
        <taxon>Eukaryota</taxon>
        <taxon>Fungi</taxon>
        <taxon>Dikarya</taxon>
        <taxon>Ascomycota</taxon>
        <taxon>Pezizomycotina</taxon>
        <taxon>Sordariomycetes</taxon>
        <taxon>Xylariomycetidae</taxon>
        <taxon>Xylariales</taxon>
        <taxon>Microdochiaceae</taxon>
        <taxon>Microdochium</taxon>
    </lineage>
</organism>
<dbReference type="PROSITE" id="PS00463">
    <property type="entry name" value="ZN2_CY6_FUNGAL_1"/>
    <property type="match status" value="1"/>
</dbReference>
<gene>
    <name evidence="8" type="ORF">B0I36DRAFT_369497</name>
</gene>
<dbReference type="GeneID" id="70189331"/>
<feature type="compositionally biased region" description="Acidic residues" evidence="6">
    <location>
        <begin position="565"/>
        <end position="574"/>
    </location>
</feature>
<evidence type="ECO:0000259" key="7">
    <source>
        <dbReference type="PROSITE" id="PS50048"/>
    </source>
</evidence>